<dbReference type="PANTHER" id="PTHR11851:SF149">
    <property type="entry name" value="GH01077P"/>
    <property type="match status" value="1"/>
</dbReference>
<dbReference type="Gene3D" id="3.30.830.10">
    <property type="entry name" value="Metalloenzyme, LuxS/M16 peptidase-like"/>
    <property type="match status" value="1"/>
</dbReference>
<reference evidence="10" key="2">
    <citation type="submission" date="2021-02" db="UniProtKB">
        <authorList>
            <consortium name="EnsemblMetazoa"/>
        </authorList>
    </citation>
    <scope>IDENTIFICATION</scope>
    <source>
        <strain evidence="10">JHB</strain>
    </source>
</reference>
<accession>B0XDS7</accession>
<keyword evidence="6" id="KW-0482">Metalloprotease</keyword>
<dbReference type="HOGENOM" id="CLU_1596160_0_0_1"/>
<evidence type="ECO:0000256" key="5">
    <source>
        <dbReference type="ARBA" id="ARBA00022833"/>
    </source>
</evidence>
<dbReference type="Pfam" id="PF05193">
    <property type="entry name" value="Peptidase_M16_C"/>
    <property type="match status" value="1"/>
</dbReference>
<dbReference type="AlphaFoldDB" id="B0XDS7"/>
<evidence type="ECO:0000256" key="7">
    <source>
        <dbReference type="ARBA" id="ARBA00023128"/>
    </source>
</evidence>
<dbReference type="PANTHER" id="PTHR11851">
    <property type="entry name" value="METALLOPROTEASE"/>
    <property type="match status" value="1"/>
</dbReference>
<evidence type="ECO:0000256" key="3">
    <source>
        <dbReference type="ARBA" id="ARBA00022723"/>
    </source>
</evidence>
<dbReference type="GO" id="GO:0006627">
    <property type="term" value="P:protein processing involved in protein targeting to mitochondrion"/>
    <property type="evidence" value="ECO:0007669"/>
    <property type="project" value="TreeGrafter"/>
</dbReference>
<keyword evidence="5" id="KW-0862">Zinc</keyword>
<dbReference type="KEGG" id="cqu:CpipJ_CPIJ017682"/>
<dbReference type="InParanoid" id="B0XDS7"/>
<keyword evidence="11" id="KW-1185">Reference proteome</keyword>
<dbReference type="GO" id="GO:0046872">
    <property type="term" value="F:metal ion binding"/>
    <property type="evidence" value="ECO:0007669"/>
    <property type="project" value="UniProtKB-KW"/>
</dbReference>
<dbReference type="eggNOG" id="KOG0960">
    <property type="taxonomic scope" value="Eukaryota"/>
</dbReference>
<dbReference type="VEuPathDB" id="VectorBase:CPIJ017682"/>
<evidence type="ECO:0000313" key="9">
    <source>
        <dbReference type="EMBL" id="EDS45604.1"/>
    </source>
</evidence>
<dbReference type="Proteomes" id="UP000002320">
    <property type="component" value="Unassembled WGS sequence"/>
</dbReference>
<evidence type="ECO:0000256" key="2">
    <source>
        <dbReference type="ARBA" id="ARBA00022670"/>
    </source>
</evidence>
<evidence type="ECO:0000313" key="11">
    <source>
        <dbReference type="Proteomes" id="UP000002320"/>
    </source>
</evidence>
<proteinExistence type="predicted"/>
<keyword evidence="4" id="KW-0378">Hydrolase</keyword>
<dbReference type="EMBL" id="DS232779">
    <property type="protein sequence ID" value="EDS45604.1"/>
    <property type="molecule type" value="Genomic_DNA"/>
</dbReference>
<dbReference type="STRING" id="7176.B0XDS7"/>
<evidence type="ECO:0000256" key="1">
    <source>
        <dbReference type="ARBA" id="ARBA00004173"/>
    </source>
</evidence>
<dbReference type="InterPro" id="IPR007863">
    <property type="entry name" value="Peptidase_M16_C"/>
</dbReference>
<organism>
    <name type="scientific">Culex quinquefasciatus</name>
    <name type="common">Southern house mosquito</name>
    <name type="synonym">Culex pungens</name>
    <dbReference type="NCBI Taxonomy" id="7176"/>
    <lineage>
        <taxon>Eukaryota</taxon>
        <taxon>Metazoa</taxon>
        <taxon>Ecdysozoa</taxon>
        <taxon>Arthropoda</taxon>
        <taxon>Hexapoda</taxon>
        <taxon>Insecta</taxon>
        <taxon>Pterygota</taxon>
        <taxon>Neoptera</taxon>
        <taxon>Endopterygota</taxon>
        <taxon>Diptera</taxon>
        <taxon>Nematocera</taxon>
        <taxon>Culicoidea</taxon>
        <taxon>Culicidae</taxon>
        <taxon>Culicinae</taxon>
        <taxon>Culicini</taxon>
        <taxon>Culex</taxon>
        <taxon>Culex</taxon>
    </lineage>
</organism>
<dbReference type="GO" id="GO:0004222">
    <property type="term" value="F:metalloendopeptidase activity"/>
    <property type="evidence" value="ECO:0007669"/>
    <property type="project" value="TreeGrafter"/>
</dbReference>
<dbReference type="InterPro" id="IPR050361">
    <property type="entry name" value="MPP/UQCRC_Complex"/>
</dbReference>
<evidence type="ECO:0000256" key="6">
    <source>
        <dbReference type="ARBA" id="ARBA00023049"/>
    </source>
</evidence>
<evidence type="ECO:0000259" key="8">
    <source>
        <dbReference type="Pfam" id="PF05193"/>
    </source>
</evidence>
<keyword evidence="2" id="KW-0645">Protease</keyword>
<keyword evidence="3" id="KW-0479">Metal-binding</keyword>
<reference evidence="9" key="1">
    <citation type="submission" date="2007-03" db="EMBL/GenBank/DDBJ databases">
        <title>Annotation of Culex pipiens quinquefasciatus.</title>
        <authorList>
            <consortium name="The Broad Institute Genome Sequencing Platform"/>
            <person name="Atkinson P.W."/>
            <person name="Hemingway J."/>
            <person name="Christensen B.M."/>
            <person name="Higgs S."/>
            <person name="Kodira C."/>
            <person name="Hannick L."/>
            <person name="Megy K."/>
            <person name="O'Leary S."/>
            <person name="Pearson M."/>
            <person name="Haas B.J."/>
            <person name="Mauceli E."/>
            <person name="Wortman J.R."/>
            <person name="Lee N.H."/>
            <person name="Guigo R."/>
            <person name="Stanke M."/>
            <person name="Alvarado L."/>
            <person name="Amedeo P."/>
            <person name="Antoine C.H."/>
            <person name="Arensburger P."/>
            <person name="Bidwell S.L."/>
            <person name="Crawford M."/>
            <person name="Camaro F."/>
            <person name="Devon K."/>
            <person name="Engels R."/>
            <person name="Hammond M."/>
            <person name="Howarth C."/>
            <person name="Koehrsen M."/>
            <person name="Lawson D."/>
            <person name="Montgomery P."/>
            <person name="Nene V."/>
            <person name="Nusbaum C."/>
            <person name="Puiu D."/>
            <person name="Romero-Severson J."/>
            <person name="Severson D.W."/>
            <person name="Shumway M."/>
            <person name="Sisk P."/>
            <person name="Stolte C."/>
            <person name="Zeng Q."/>
            <person name="Eisenstadt E."/>
            <person name="Fraser-Liggett C."/>
            <person name="Strausberg R."/>
            <person name="Galagan J."/>
            <person name="Birren B."/>
            <person name="Collins F.H."/>
        </authorList>
    </citation>
    <scope>NUCLEOTIDE SEQUENCE [LARGE SCALE GENOMIC DNA]</scope>
    <source>
        <strain evidence="9">JHB</strain>
    </source>
</reference>
<comment type="subcellular location">
    <subcellularLocation>
        <location evidence="1">Mitochondrion</location>
    </subcellularLocation>
</comment>
<dbReference type="GO" id="GO:0005739">
    <property type="term" value="C:mitochondrion"/>
    <property type="evidence" value="ECO:0007669"/>
    <property type="project" value="UniProtKB-SubCell"/>
</dbReference>
<evidence type="ECO:0000256" key="4">
    <source>
        <dbReference type="ARBA" id="ARBA00022801"/>
    </source>
</evidence>
<sequence>MAHSTNKSLPFVVLWYDPASPPGSTTASSTATSSAASSLVSSGCSGGSSGSSAGSLHRFALQGPRIVLAAASGIKQGALLELIESYLGKVGSTFDGKASALTPCRFTDSEVRDRDDSLLVALVIIAVLICGRTNQDNVPLMVANTLISAWYRTQSGGAKNAEDNLCF</sequence>
<feature type="domain" description="Peptidase M16 C-terminal" evidence="8">
    <location>
        <begin position="62"/>
        <end position="153"/>
    </location>
</feature>
<evidence type="ECO:0000313" key="10">
    <source>
        <dbReference type="EnsemblMetazoa" id="CPIJ017682-PA"/>
    </source>
</evidence>
<protein>
    <submittedName>
        <fullName evidence="9 10">Mitochondrial processing peptidase beta subunit</fullName>
    </submittedName>
</protein>
<dbReference type="EnsemblMetazoa" id="CPIJ017682-RA">
    <property type="protein sequence ID" value="CPIJ017682-PA"/>
    <property type="gene ID" value="CPIJ017682"/>
</dbReference>
<name>B0XDS7_CULQU</name>
<gene>
    <name evidence="10" type="primary">6051348</name>
    <name evidence="9" type="ORF">CpipJ_CPIJ017682</name>
</gene>
<keyword evidence="7" id="KW-0496">Mitochondrion</keyword>